<dbReference type="InterPro" id="IPR034907">
    <property type="entry name" value="NDK-like_dom"/>
</dbReference>
<keyword evidence="3" id="KW-0808">Transferase</keyword>
<feature type="binding site" evidence="7">
    <location>
        <position position="112"/>
    </location>
    <ligand>
        <name>ATP</name>
        <dbReference type="ChEBI" id="CHEBI:30616"/>
    </ligand>
</feature>
<evidence type="ECO:0000256" key="4">
    <source>
        <dbReference type="ARBA" id="ARBA00022741"/>
    </source>
</evidence>
<feature type="active site" description="Pros-phosphohistidine intermediate" evidence="7">
    <location>
        <position position="115"/>
    </location>
</feature>
<dbReference type="SMART" id="SM00562">
    <property type="entry name" value="NDK"/>
    <property type="match status" value="1"/>
</dbReference>
<dbReference type="AlphaFoldDB" id="A0A4P9XGT1"/>
<protein>
    <recommendedName>
        <fullName evidence="2">Nucleoside diphosphate kinase</fullName>
    </recommendedName>
</protein>
<feature type="binding site" evidence="7">
    <location>
        <position position="88"/>
    </location>
    <ligand>
        <name>ATP</name>
        <dbReference type="ChEBI" id="CHEBI:30616"/>
    </ligand>
</feature>
<evidence type="ECO:0000313" key="11">
    <source>
        <dbReference type="Proteomes" id="UP000271241"/>
    </source>
</evidence>
<sequence length="131" mass="14432">TLALIKPDAYGAGNKDAIIELIKAKGFTIVREREVAYTAELAQTFYEEHRGKPFFDDLTTWISSAPVYAMVLERDNAISAWRELMGPTNSDKARETVPDSVRARFGTDGSQNAVHGSDGHASAEREIGLLF</sequence>
<feature type="binding site" evidence="7">
    <location>
        <position position="82"/>
    </location>
    <ligand>
        <name>ATP</name>
        <dbReference type="ChEBI" id="CHEBI:30616"/>
    </ligand>
</feature>
<evidence type="ECO:0000256" key="1">
    <source>
        <dbReference type="ARBA" id="ARBA00008142"/>
    </source>
</evidence>
<evidence type="ECO:0000313" key="10">
    <source>
        <dbReference type="EMBL" id="RKP04856.1"/>
    </source>
</evidence>
<evidence type="ECO:0000256" key="2">
    <source>
        <dbReference type="ARBA" id="ARBA00017632"/>
    </source>
</evidence>
<dbReference type="GO" id="GO:0004550">
    <property type="term" value="F:nucleoside diphosphate kinase activity"/>
    <property type="evidence" value="ECO:0007669"/>
    <property type="project" value="InterPro"/>
</dbReference>
<dbReference type="GO" id="GO:0006241">
    <property type="term" value="P:CTP biosynthetic process"/>
    <property type="evidence" value="ECO:0007669"/>
    <property type="project" value="InterPro"/>
</dbReference>
<proteinExistence type="inferred from homology"/>
<organism evidence="10 11">
    <name type="scientific">Thamnocephalis sphaerospora</name>
    <dbReference type="NCBI Taxonomy" id="78915"/>
    <lineage>
        <taxon>Eukaryota</taxon>
        <taxon>Fungi</taxon>
        <taxon>Fungi incertae sedis</taxon>
        <taxon>Zoopagomycota</taxon>
        <taxon>Zoopagomycotina</taxon>
        <taxon>Zoopagomycetes</taxon>
        <taxon>Zoopagales</taxon>
        <taxon>Sigmoideomycetaceae</taxon>
        <taxon>Thamnocephalis</taxon>
    </lineage>
</organism>
<feature type="domain" description="Nucleoside diphosphate kinase-like" evidence="9">
    <location>
        <begin position="1"/>
        <end position="131"/>
    </location>
</feature>
<evidence type="ECO:0000256" key="3">
    <source>
        <dbReference type="ARBA" id="ARBA00022679"/>
    </source>
</evidence>
<gene>
    <name evidence="10" type="ORF">THASP1DRAFT_2148</name>
</gene>
<dbReference type="EMBL" id="KZ993407">
    <property type="protein sequence ID" value="RKP04856.1"/>
    <property type="molecule type" value="Genomic_DNA"/>
</dbReference>
<name>A0A4P9XGT1_9FUNG</name>
<feature type="non-terminal residue" evidence="10">
    <location>
        <position position="1"/>
    </location>
</feature>
<dbReference type="GO" id="GO:0005524">
    <property type="term" value="F:ATP binding"/>
    <property type="evidence" value="ECO:0007669"/>
    <property type="project" value="UniProtKB-KW"/>
</dbReference>
<evidence type="ECO:0000256" key="7">
    <source>
        <dbReference type="PROSITE-ProRule" id="PRU00706"/>
    </source>
</evidence>
<evidence type="ECO:0000259" key="9">
    <source>
        <dbReference type="SMART" id="SM00562"/>
    </source>
</evidence>
<feature type="binding site" evidence="7">
    <location>
        <position position="54"/>
    </location>
    <ligand>
        <name>ATP</name>
        <dbReference type="ChEBI" id="CHEBI:30616"/>
    </ligand>
</feature>
<dbReference type="PROSITE" id="PS51374">
    <property type="entry name" value="NDPK_LIKE"/>
    <property type="match status" value="1"/>
</dbReference>
<dbReference type="GO" id="GO:0006228">
    <property type="term" value="P:UTP biosynthetic process"/>
    <property type="evidence" value="ECO:0007669"/>
    <property type="project" value="InterPro"/>
</dbReference>
<feature type="non-terminal residue" evidence="10">
    <location>
        <position position="131"/>
    </location>
</feature>
<dbReference type="SUPFAM" id="SSF54919">
    <property type="entry name" value="Nucleoside diphosphate kinase, NDK"/>
    <property type="match status" value="1"/>
</dbReference>
<keyword evidence="4" id="KW-0547">Nucleotide-binding</keyword>
<dbReference type="Gene3D" id="3.30.70.141">
    <property type="entry name" value="Nucleoside diphosphate kinase-like domain"/>
    <property type="match status" value="1"/>
</dbReference>
<dbReference type="PANTHER" id="PTHR46161:SF3">
    <property type="entry name" value="NUCLEOSIDE DIPHOSPHATE KINASE DDB_G0292928-RELATED"/>
    <property type="match status" value="1"/>
</dbReference>
<dbReference type="Pfam" id="PF00334">
    <property type="entry name" value="NDK"/>
    <property type="match status" value="1"/>
</dbReference>
<accession>A0A4P9XGT1</accession>
<feature type="binding site" evidence="7">
    <location>
        <position position="102"/>
    </location>
    <ligand>
        <name>ATP</name>
        <dbReference type="ChEBI" id="CHEBI:30616"/>
    </ligand>
</feature>
<dbReference type="PRINTS" id="PR01243">
    <property type="entry name" value="NUCDPKINASE"/>
</dbReference>
<dbReference type="GO" id="GO:0006183">
    <property type="term" value="P:GTP biosynthetic process"/>
    <property type="evidence" value="ECO:0007669"/>
    <property type="project" value="InterPro"/>
</dbReference>
<feature type="binding site" evidence="7">
    <location>
        <position position="6"/>
    </location>
    <ligand>
        <name>ATP</name>
        <dbReference type="ChEBI" id="CHEBI:30616"/>
    </ligand>
</feature>
<reference evidence="11" key="1">
    <citation type="journal article" date="2018" name="Nat. Microbiol.">
        <title>Leveraging single-cell genomics to expand the fungal tree of life.</title>
        <authorList>
            <person name="Ahrendt S.R."/>
            <person name="Quandt C.A."/>
            <person name="Ciobanu D."/>
            <person name="Clum A."/>
            <person name="Salamov A."/>
            <person name="Andreopoulos B."/>
            <person name="Cheng J.F."/>
            <person name="Woyke T."/>
            <person name="Pelin A."/>
            <person name="Henrissat B."/>
            <person name="Reynolds N.K."/>
            <person name="Benny G.L."/>
            <person name="Smith M.E."/>
            <person name="James T.Y."/>
            <person name="Grigoriev I.V."/>
        </authorList>
    </citation>
    <scope>NUCLEOTIDE SEQUENCE [LARGE SCALE GENOMIC DNA]</scope>
    <source>
        <strain evidence="11">RSA 1356</strain>
    </source>
</reference>
<dbReference type="STRING" id="78915.A0A4P9XGT1"/>
<dbReference type="InterPro" id="IPR001564">
    <property type="entry name" value="Nucleoside_diP_kinase"/>
</dbReference>
<dbReference type="InterPro" id="IPR036850">
    <property type="entry name" value="NDK-like_dom_sf"/>
</dbReference>
<dbReference type="PANTHER" id="PTHR46161">
    <property type="entry name" value="NUCLEOSIDE DIPHOSPHATE KINASE"/>
    <property type="match status" value="1"/>
</dbReference>
<evidence type="ECO:0000256" key="6">
    <source>
        <dbReference type="ARBA" id="ARBA00022840"/>
    </source>
</evidence>
<keyword evidence="11" id="KW-1185">Reference proteome</keyword>
<evidence type="ECO:0000256" key="8">
    <source>
        <dbReference type="RuleBase" id="RU004011"/>
    </source>
</evidence>
<keyword evidence="6" id="KW-0067">ATP-binding</keyword>
<keyword evidence="5 10" id="KW-0418">Kinase</keyword>
<evidence type="ECO:0000256" key="5">
    <source>
        <dbReference type="ARBA" id="ARBA00022777"/>
    </source>
</evidence>
<dbReference type="Proteomes" id="UP000271241">
    <property type="component" value="Unassembled WGS sequence"/>
</dbReference>
<comment type="similarity">
    <text evidence="1 7 8">Belongs to the NDK family.</text>
</comment>
<dbReference type="OrthoDB" id="2162449at2759"/>